<feature type="region of interest" description="Disordered" evidence="1">
    <location>
        <begin position="1"/>
        <end position="31"/>
    </location>
</feature>
<sequence>MVQDSDYGGESTEEDSEDDDEKPQKRPNPLLSFDEFSQLPLNVWLMVMDLFSPIDLLNLARSHTFFKNHVTNSPKKWGYLQKKNITRSHVACRPQHKTPIAGIRFCSYRSALEILLSNAYFDQFGYGAGWGLPYPEQYKSVPHVRAHTALLPIKGPTDELCREIALLEPYRVAVYADPKGQPGDFGAALRDVIGMNRPSLWAYFGREIDEMAILIEAKGPSIRAYMSLYMHVPRPNMDLYNIRPASLTLEMNPALVVQFHRTLIPAINTIIEQWERREREIDAVVLQNFTPSNQWPVNNLKHKSREEFAALYEELCQGRTDAHKIVVDPERRQYFVIRRGPESDEGLVVACINAKIVLATCDYTFARNRIPGEAKDYLQALDAVKKKMKKLHAAQLKPLAYKRIYEMTMQEWANRQPYNRIPDREKAIDRMLEGRSWGRGNLPEEFDEKDDPIMKAYRRVAK</sequence>
<dbReference type="Pfam" id="PF00646">
    <property type="entry name" value="F-box"/>
    <property type="match status" value="1"/>
</dbReference>
<feature type="domain" description="F-box" evidence="2">
    <location>
        <begin position="36"/>
        <end position="76"/>
    </location>
</feature>
<reference evidence="3" key="1">
    <citation type="submission" date="2023-06" db="EMBL/GenBank/DDBJ databases">
        <authorList>
            <person name="Delattre M."/>
        </authorList>
    </citation>
    <scope>NUCLEOTIDE SEQUENCE</scope>
    <source>
        <strain evidence="3">AF72</strain>
    </source>
</reference>
<evidence type="ECO:0000313" key="3">
    <source>
        <dbReference type="EMBL" id="CAJ0564099.1"/>
    </source>
</evidence>
<name>A0AA36C8I7_9BILA</name>
<keyword evidence="4" id="KW-1185">Reference proteome</keyword>
<feature type="compositionally biased region" description="Acidic residues" evidence="1">
    <location>
        <begin position="11"/>
        <end position="21"/>
    </location>
</feature>
<protein>
    <recommendedName>
        <fullName evidence="2">F-box domain-containing protein</fullName>
    </recommendedName>
</protein>
<organism evidence="3 4">
    <name type="scientific">Mesorhabditis spiculigera</name>
    <dbReference type="NCBI Taxonomy" id="96644"/>
    <lineage>
        <taxon>Eukaryota</taxon>
        <taxon>Metazoa</taxon>
        <taxon>Ecdysozoa</taxon>
        <taxon>Nematoda</taxon>
        <taxon>Chromadorea</taxon>
        <taxon>Rhabditida</taxon>
        <taxon>Rhabditina</taxon>
        <taxon>Rhabditomorpha</taxon>
        <taxon>Rhabditoidea</taxon>
        <taxon>Rhabditidae</taxon>
        <taxon>Mesorhabditinae</taxon>
        <taxon>Mesorhabditis</taxon>
    </lineage>
</organism>
<evidence type="ECO:0000313" key="4">
    <source>
        <dbReference type="Proteomes" id="UP001177023"/>
    </source>
</evidence>
<dbReference type="InterPro" id="IPR036047">
    <property type="entry name" value="F-box-like_dom_sf"/>
</dbReference>
<proteinExistence type="predicted"/>
<feature type="non-terminal residue" evidence="3">
    <location>
        <position position="462"/>
    </location>
</feature>
<evidence type="ECO:0000259" key="2">
    <source>
        <dbReference type="Pfam" id="PF00646"/>
    </source>
</evidence>
<evidence type="ECO:0000256" key="1">
    <source>
        <dbReference type="SAM" id="MobiDB-lite"/>
    </source>
</evidence>
<comment type="caution">
    <text evidence="3">The sequence shown here is derived from an EMBL/GenBank/DDBJ whole genome shotgun (WGS) entry which is preliminary data.</text>
</comment>
<dbReference type="InterPro" id="IPR001810">
    <property type="entry name" value="F-box_dom"/>
</dbReference>
<dbReference type="Proteomes" id="UP001177023">
    <property type="component" value="Unassembled WGS sequence"/>
</dbReference>
<gene>
    <name evidence="3" type="ORF">MSPICULIGERA_LOCUS2794</name>
</gene>
<dbReference type="EMBL" id="CATQJA010000800">
    <property type="protein sequence ID" value="CAJ0564099.1"/>
    <property type="molecule type" value="Genomic_DNA"/>
</dbReference>
<accession>A0AA36C8I7</accession>
<dbReference type="AlphaFoldDB" id="A0AA36C8I7"/>
<dbReference type="SUPFAM" id="SSF81383">
    <property type="entry name" value="F-box domain"/>
    <property type="match status" value="1"/>
</dbReference>
<feature type="compositionally biased region" description="Low complexity" evidence="1">
    <location>
        <begin position="1"/>
        <end position="10"/>
    </location>
</feature>